<organism evidence="15 16">
    <name type="scientific">Sciurus vulgaris</name>
    <name type="common">Eurasian red squirrel</name>
    <dbReference type="NCBI Taxonomy" id="55149"/>
    <lineage>
        <taxon>Eukaryota</taxon>
        <taxon>Metazoa</taxon>
        <taxon>Chordata</taxon>
        <taxon>Craniata</taxon>
        <taxon>Vertebrata</taxon>
        <taxon>Euteleostomi</taxon>
        <taxon>Mammalia</taxon>
        <taxon>Eutheria</taxon>
        <taxon>Euarchontoglires</taxon>
        <taxon>Glires</taxon>
        <taxon>Rodentia</taxon>
        <taxon>Sciuromorpha</taxon>
        <taxon>Sciuridae</taxon>
        <taxon>Sciurinae</taxon>
        <taxon>Sciurini</taxon>
        <taxon>Sciurus</taxon>
    </lineage>
</organism>
<dbReference type="SMART" id="SM00409">
    <property type="entry name" value="IG"/>
    <property type="match status" value="1"/>
</dbReference>
<evidence type="ECO:0000256" key="12">
    <source>
        <dbReference type="SAM" id="MobiDB-lite"/>
    </source>
</evidence>
<sequence length="222" mass="24365">MLPLLLLPLLWTGEWAEEGPARVGRDPGFKIQLQESVTVQAGLCVLVSCSFSYPWTGWNPPRHLYISWFRDGEESYYYDPVATSHPSRDVKTETRGRFHLLGDVRANNCSLSIRDARKTDTGSYFFRVERGDFIYSYTNYQVSVNVIGRAPDPGQPQGGHQAGAGLGGPCPRGGGTSIRAQGAAGSQPELLSGPHLPPSLLTLLSPLLTSDQDEDRPPQHLM</sequence>
<evidence type="ECO:0000256" key="5">
    <source>
        <dbReference type="ARBA" id="ARBA00022889"/>
    </source>
</evidence>
<dbReference type="PROSITE" id="PS50835">
    <property type="entry name" value="IG_LIKE"/>
    <property type="match status" value="1"/>
</dbReference>
<evidence type="ECO:0000256" key="13">
    <source>
        <dbReference type="SAM" id="SignalP"/>
    </source>
</evidence>
<evidence type="ECO:0000256" key="8">
    <source>
        <dbReference type="ARBA" id="ARBA00023157"/>
    </source>
</evidence>
<evidence type="ECO:0000256" key="4">
    <source>
        <dbReference type="ARBA" id="ARBA00022734"/>
    </source>
</evidence>
<feature type="region of interest" description="Disordered" evidence="12">
    <location>
        <begin position="148"/>
        <end position="198"/>
    </location>
</feature>
<dbReference type="GO" id="GO:0005886">
    <property type="term" value="C:plasma membrane"/>
    <property type="evidence" value="ECO:0007669"/>
    <property type="project" value="TreeGrafter"/>
</dbReference>
<dbReference type="Proteomes" id="UP000694564">
    <property type="component" value="Chromosome 17"/>
</dbReference>
<keyword evidence="7" id="KW-0472">Membrane</keyword>
<evidence type="ECO:0000256" key="3">
    <source>
        <dbReference type="ARBA" id="ARBA00022729"/>
    </source>
</evidence>
<keyword evidence="6" id="KW-1133">Transmembrane helix</keyword>
<evidence type="ECO:0000256" key="7">
    <source>
        <dbReference type="ARBA" id="ARBA00023136"/>
    </source>
</evidence>
<keyword evidence="4" id="KW-0430">Lectin</keyword>
<dbReference type="FunFam" id="2.60.40.10:FF:000829">
    <property type="entry name" value="Sialic acid-binding Ig-like lectin 8"/>
    <property type="match status" value="1"/>
</dbReference>
<evidence type="ECO:0000256" key="10">
    <source>
        <dbReference type="ARBA" id="ARBA00023319"/>
    </source>
</evidence>
<dbReference type="InterPro" id="IPR051036">
    <property type="entry name" value="SIGLEC"/>
</dbReference>
<dbReference type="InterPro" id="IPR036179">
    <property type="entry name" value="Ig-like_dom_sf"/>
</dbReference>
<comment type="subcellular location">
    <subcellularLocation>
        <location evidence="1">Membrane</location>
        <topology evidence="1">Single-pass type I membrane protein</topology>
    </subcellularLocation>
</comment>
<dbReference type="GO" id="GO:0033691">
    <property type="term" value="F:sialic acid binding"/>
    <property type="evidence" value="ECO:0007669"/>
    <property type="project" value="TreeGrafter"/>
</dbReference>
<dbReference type="PANTHER" id="PTHR12035">
    <property type="entry name" value="SIALIC ACID BINDING IMMUNOGLOBULIN-LIKE LECTIN"/>
    <property type="match status" value="1"/>
</dbReference>
<dbReference type="InterPro" id="IPR003599">
    <property type="entry name" value="Ig_sub"/>
</dbReference>
<feature type="domain" description="Ig-like" evidence="14">
    <location>
        <begin position="27"/>
        <end position="145"/>
    </location>
</feature>
<evidence type="ECO:0000256" key="1">
    <source>
        <dbReference type="ARBA" id="ARBA00004479"/>
    </source>
</evidence>
<feature type="compositionally biased region" description="Gly residues" evidence="12">
    <location>
        <begin position="156"/>
        <end position="176"/>
    </location>
</feature>
<dbReference type="Pfam" id="PF07686">
    <property type="entry name" value="V-set"/>
    <property type="match status" value="1"/>
</dbReference>
<keyword evidence="16" id="KW-1185">Reference proteome</keyword>
<dbReference type="AlphaFoldDB" id="A0A8D2DHI2"/>
<keyword evidence="9" id="KW-0325">Glycoprotein</keyword>
<dbReference type="SUPFAM" id="SSF48726">
    <property type="entry name" value="Immunoglobulin"/>
    <property type="match status" value="1"/>
</dbReference>
<dbReference type="InterPro" id="IPR007110">
    <property type="entry name" value="Ig-like_dom"/>
</dbReference>
<dbReference type="InterPro" id="IPR013106">
    <property type="entry name" value="Ig_V-set"/>
</dbReference>
<evidence type="ECO:0000256" key="11">
    <source>
        <dbReference type="ARBA" id="ARBA00038361"/>
    </source>
</evidence>
<reference evidence="15" key="2">
    <citation type="submission" date="2025-09" db="UniProtKB">
        <authorList>
            <consortium name="Ensembl"/>
        </authorList>
    </citation>
    <scope>IDENTIFICATION</scope>
</reference>
<feature type="chain" id="PRO_5034582789" description="Ig-like domain-containing protein" evidence="13">
    <location>
        <begin position="17"/>
        <end position="222"/>
    </location>
</feature>
<keyword evidence="5" id="KW-0130">Cell adhesion</keyword>
<evidence type="ECO:0000313" key="15">
    <source>
        <dbReference type="Ensembl" id="ENSSVLP00005024256.1"/>
    </source>
</evidence>
<evidence type="ECO:0000256" key="9">
    <source>
        <dbReference type="ARBA" id="ARBA00023180"/>
    </source>
</evidence>
<name>A0A8D2DHI2_SCIVU</name>
<keyword evidence="8" id="KW-1015">Disulfide bond</keyword>
<dbReference type="PANTHER" id="PTHR12035:SF125">
    <property type="entry name" value="SIALIC ACID-BINDING IG-LIKE LECTIN 5"/>
    <property type="match status" value="1"/>
</dbReference>
<keyword evidence="10" id="KW-0393">Immunoglobulin domain</keyword>
<keyword evidence="3 13" id="KW-0732">Signal</keyword>
<dbReference type="InterPro" id="IPR013783">
    <property type="entry name" value="Ig-like_fold"/>
</dbReference>
<reference evidence="15" key="1">
    <citation type="submission" date="2025-08" db="UniProtKB">
        <authorList>
            <consortium name="Ensembl"/>
        </authorList>
    </citation>
    <scope>IDENTIFICATION</scope>
</reference>
<comment type="similarity">
    <text evidence="11">Belongs to the immunoglobulin superfamily. SIGLEC (sialic acid binding Ig-like lectin) family.</text>
</comment>
<proteinExistence type="inferred from homology"/>
<dbReference type="GO" id="GO:0031348">
    <property type="term" value="P:negative regulation of defense response"/>
    <property type="evidence" value="ECO:0007669"/>
    <property type="project" value="UniProtKB-ARBA"/>
</dbReference>
<protein>
    <recommendedName>
        <fullName evidence="14">Ig-like domain-containing protein</fullName>
    </recommendedName>
</protein>
<evidence type="ECO:0000256" key="6">
    <source>
        <dbReference type="ARBA" id="ARBA00022989"/>
    </source>
</evidence>
<feature type="signal peptide" evidence="13">
    <location>
        <begin position="1"/>
        <end position="16"/>
    </location>
</feature>
<dbReference type="Ensembl" id="ENSSVLT00005026958.1">
    <property type="protein sequence ID" value="ENSSVLP00005024256.1"/>
    <property type="gene ID" value="ENSSVLG00005019040.1"/>
</dbReference>
<dbReference type="GO" id="GO:0030246">
    <property type="term" value="F:carbohydrate binding"/>
    <property type="evidence" value="ECO:0007669"/>
    <property type="project" value="UniProtKB-KW"/>
</dbReference>
<accession>A0A8D2DHI2</accession>
<dbReference type="GeneTree" id="ENSGT01150000286907"/>
<dbReference type="Gene3D" id="2.60.40.10">
    <property type="entry name" value="Immunoglobulins"/>
    <property type="match status" value="1"/>
</dbReference>
<evidence type="ECO:0000259" key="14">
    <source>
        <dbReference type="PROSITE" id="PS50835"/>
    </source>
</evidence>
<evidence type="ECO:0000313" key="16">
    <source>
        <dbReference type="Proteomes" id="UP000694564"/>
    </source>
</evidence>
<keyword evidence="2" id="KW-0812">Transmembrane</keyword>
<evidence type="ECO:0000256" key="2">
    <source>
        <dbReference type="ARBA" id="ARBA00022692"/>
    </source>
</evidence>
<dbReference type="GO" id="GO:0007155">
    <property type="term" value="P:cell adhesion"/>
    <property type="evidence" value="ECO:0007669"/>
    <property type="project" value="UniProtKB-KW"/>
</dbReference>